<evidence type="ECO:0000256" key="6">
    <source>
        <dbReference type="ARBA" id="ARBA00023242"/>
    </source>
</evidence>
<sequence length="89" mass="10547">MATVTFQQETRHEIVYASQDDGKDFTKALSLKKYQCPYCNRMFSNKTNLVHHIRIHTGEKPFKCKDCSKTFKRNESLKYHALTAHKIYF</sequence>
<keyword evidence="2" id="KW-0479">Metal-binding</keyword>
<dbReference type="InterPro" id="IPR036236">
    <property type="entry name" value="Znf_C2H2_sf"/>
</dbReference>
<dbReference type="InterPro" id="IPR050331">
    <property type="entry name" value="Zinc_finger"/>
</dbReference>
<evidence type="ECO:0000256" key="4">
    <source>
        <dbReference type="ARBA" id="ARBA00022771"/>
    </source>
</evidence>
<proteinExistence type="predicted"/>
<protein>
    <recommendedName>
        <fullName evidence="8">C2H2-type domain-containing protein</fullName>
    </recommendedName>
</protein>
<keyword evidence="6" id="KW-0539">Nucleus</keyword>
<accession>A0AAV1ZQ51</accession>
<dbReference type="FunFam" id="3.30.160.60:FF:000624">
    <property type="entry name" value="zinc finger protein 697"/>
    <property type="match status" value="1"/>
</dbReference>
<dbReference type="InterPro" id="IPR013087">
    <property type="entry name" value="Znf_C2H2_type"/>
</dbReference>
<evidence type="ECO:0000259" key="8">
    <source>
        <dbReference type="PROSITE" id="PS50157"/>
    </source>
</evidence>
<dbReference type="Pfam" id="PF00096">
    <property type="entry name" value="zf-C2H2"/>
    <property type="match status" value="2"/>
</dbReference>
<organism evidence="9 10">
    <name type="scientific">Larinioides sclopetarius</name>
    <dbReference type="NCBI Taxonomy" id="280406"/>
    <lineage>
        <taxon>Eukaryota</taxon>
        <taxon>Metazoa</taxon>
        <taxon>Ecdysozoa</taxon>
        <taxon>Arthropoda</taxon>
        <taxon>Chelicerata</taxon>
        <taxon>Arachnida</taxon>
        <taxon>Araneae</taxon>
        <taxon>Araneomorphae</taxon>
        <taxon>Entelegynae</taxon>
        <taxon>Araneoidea</taxon>
        <taxon>Araneidae</taxon>
        <taxon>Larinioides</taxon>
    </lineage>
</organism>
<name>A0AAV1ZQ51_9ARAC</name>
<comment type="subcellular location">
    <subcellularLocation>
        <location evidence="1">Nucleus</location>
    </subcellularLocation>
</comment>
<dbReference type="SMART" id="SM00355">
    <property type="entry name" value="ZnF_C2H2"/>
    <property type="match status" value="2"/>
</dbReference>
<feature type="domain" description="C2H2-type" evidence="8">
    <location>
        <begin position="62"/>
        <end position="85"/>
    </location>
</feature>
<evidence type="ECO:0000256" key="1">
    <source>
        <dbReference type="ARBA" id="ARBA00004123"/>
    </source>
</evidence>
<keyword evidence="10" id="KW-1185">Reference proteome</keyword>
<dbReference type="Gene3D" id="3.30.160.60">
    <property type="entry name" value="Classic Zinc Finger"/>
    <property type="match status" value="2"/>
</dbReference>
<keyword evidence="5" id="KW-0862">Zinc</keyword>
<evidence type="ECO:0000256" key="7">
    <source>
        <dbReference type="PROSITE-ProRule" id="PRU00042"/>
    </source>
</evidence>
<dbReference type="FunFam" id="3.30.160.60:FF:001818">
    <property type="entry name" value="GDNF-inducible zinc finger protein 1 isoform X1"/>
    <property type="match status" value="1"/>
</dbReference>
<dbReference type="GO" id="GO:0005634">
    <property type="term" value="C:nucleus"/>
    <property type="evidence" value="ECO:0007669"/>
    <property type="project" value="UniProtKB-SubCell"/>
</dbReference>
<dbReference type="Proteomes" id="UP001497382">
    <property type="component" value="Unassembled WGS sequence"/>
</dbReference>
<evidence type="ECO:0000313" key="10">
    <source>
        <dbReference type="Proteomes" id="UP001497382"/>
    </source>
</evidence>
<dbReference type="GO" id="GO:0008270">
    <property type="term" value="F:zinc ion binding"/>
    <property type="evidence" value="ECO:0007669"/>
    <property type="project" value="UniProtKB-KW"/>
</dbReference>
<keyword evidence="4 7" id="KW-0863">Zinc-finger</keyword>
<evidence type="ECO:0000256" key="5">
    <source>
        <dbReference type="ARBA" id="ARBA00022833"/>
    </source>
</evidence>
<dbReference type="GO" id="GO:0010468">
    <property type="term" value="P:regulation of gene expression"/>
    <property type="evidence" value="ECO:0007669"/>
    <property type="project" value="TreeGrafter"/>
</dbReference>
<dbReference type="AlphaFoldDB" id="A0AAV1ZQ51"/>
<dbReference type="SUPFAM" id="SSF57667">
    <property type="entry name" value="beta-beta-alpha zinc fingers"/>
    <property type="match status" value="1"/>
</dbReference>
<dbReference type="PROSITE" id="PS50157">
    <property type="entry name" value="ZINC_FINGER_C2H2_2"/>
    <property type="match status" value="2"/>
</dbReference>
<dbReference type="PROSITE" id="PS00028">
    <property type="entry name" value="ZINC_FINGER_C2H2_1"/>
    <property type="match status" value="2"/>
</dbReference>
<keyword evidence="3" id="KW-0677">Repeat</keyword>
<dbReference type="PANTHER" id="PTHR16515:SF49">
    <property type="entry name" value="GASTRULA ZINC FINGER PROTEIN XLCGF49.1-LIKE-RELATED"/>
    <property type="match status" value="1"/>
</dbReference>
<gene>
    <name evidence="9" type="ORF">LARSCL_LOCUS7161</name>
</gene>
<dbReference type="PANTHER" id="PTHR16515">
    <property type="entry name" value="PR DOMAIN ZINC FINGER PROTEIN"/>
    <property type="match status" value="1"/>
</dbReference>
<comment type="caution">
    <text evidence="9">The sequence shown here is derived from an EMBL/GenBank/DDBJ whole genome shotgun (WGS) entry which is preliminary data.</text>
</comment>
<reference evidence="9 10" key="1">
    <citation type="submission" date="2024-04" db="EMBL/GenBank/DDBJ databases">
        <authorList>
            <person name="Rising A."/>
            <person name="Reimegard J."/>
            <person name="Sonavane S."/>
            <person name="Akerstrom W."/>
            <person name="Nylinder S."/>
            <person name="Hedman E."/>
            <person name="Kallberg Y."/>
        </authorList>
    </citation>
    <scope>NUCLEOTIDE SEQUENCE [LARGE SCALE GENOMIC DNA]</scope>
</reference>
<dbReference type="EMBL" id="CAXIEN010000071">
    <property type="protein sequence ID" value="CAL1273914.1"/>
    <property type="molecule type" value="Genomic_DNA"/>
</dbReference>
<evidence type="ECO:0000256" key="2">
    <source>
        <dbReference type="ARBA" id="ARBA00022723"/>
    </source>
</evidence>
<feature type="domain" description="C2H2-type" evidence="8">
    <location>
        <begin position="34"/>
        <end position="61"/>
    </location>
</feature>
<evidence type="ECO:0000313" key="9">
    <source>
        <dbReference type="EMBL" id="CAL1273914.1"/>
    </source>
</evidence>
<evidence type="ECO:0000256" key="3">
    <source>
        <dbReference type="ARBA" id="ARBA00022737"/>
    </source>
</evidence>